<organism evidence="1 2">
    <name type="scientific">Araneus ventricosus</name>
    <name type="common">Orbweaver spider</name>
    <name type="synonym">Epeira ventricosa</name>
    <dbReference type="NCBI Taxonomy" id="182803"/>
    <lineage>
        <taxon>Eukaryota</taxon>
        <taxon>Metazoa</taxon>
        <taxon>Ecdysozoa</taxon>
        <taxon>Arthropoda</taxon>
        <taxon>Chelicerata</taxon>
        <taxon>Arachnida</taxon>
        <taxon>Araneae</taxon>
        <taxon>Araneomorphae</taxon>
        <taxon>Entelegynae</taxon>
        <taxon>Araneoidea</taxon>
        <taxon>Araneidae</taxon>
        <taxon>Araneus</taxon>
    </lineage>
</organism>
<name>A0A4Y2T302_ARAVE</name>
<dbReference type="Proteomes" id="UP000499080">
    <property type="component" value="Unassembled WGS sequence"/>
</dbReference>
<dbReference type="Gene3D" id="3.30.420.10">
    <property type="entry name" value="Ribonuclease H-like superfamily/Ribonuclease H"/>
    <property type="match status" value="1"/>
</dbReference>
<dbReference type="EMBL" id="BGPR01025760">
    <property type="protein sequence ID" value="GBN94937.1"/>
    <property type="molecule type" value="Genomic_DNA"/>
</dbReference>
<dbReference type="AlphaFoldDB" id="A0A4Y2T302"/>
<dbReference type="OrthoDB" id="4843223at2759"/>
<protein>
    <recommendedName>
        <fullName evidence="3">Tc1-like transposase DDE domain-containing protein</fullName>
    </recommendedName>
</protein>
<gene>
    <name evidence="1" type="ORF">AVEN_233208_1</name>
</gene>
<keyword evidence="2" id="KW-1185">Reference proteome</keyword>
<evidence type="ECO:0000313" key="2">
    <source>
        <dbReference type="Proteomes" id="UP000499080"/>
    </source>
</evidence>
<evidence type="ECO:0000313" key="1">
    <source>
        <dbReference type="EMBL" id="GBN94937.1"/>
    </source>
</evidence>
<dbReference type="InterPro" id="IPR036397">
    <property type="entry name" value="RNaseH_sf"/>
</dbReference>
<sequence length="146" mass="16491">MPSGALLVNEFLENEDIRRMKWPARSPDPNPIEHVWEAQGRQLQLATPSENHPGNQNGVAERVGPIDTGNDKLLYFKHEFTLQGLHIYQELEGDSKDIYEAFGRAQPTAEHRRVYGDALCFTARNYGGEFVREGGGNSKSNYFLAQ</sequence>
<proteinExistence type="predicted"/>
<reference evidence="1 2" key="1">
    <citation type="journal article" date="2019" name="Sci. Rep.">
        <title>Orb-weaving spider Araneus ventricosus genome elucidates the spidroin gene catalogue.</title>
        <authorList>
            <person name="Kono N."/>
            <person name="Nakamura H."/>
            <person name="Ohtoshi R."/>
            <person name="Moran D.A.P."/>
            <person name="Shinohara A."/>
            <person name="Yoshida Y."/>
            <person name="Fujiwara M."/>
            <person name="Mori M."/>
            <person name="Tomita M."/>
            <person name="Arakawa K."/>
        </authorList>
    </citation>
    <scope>NUCLEOTIDE SEQUENCE [LARGE SCALE GENOMIC DNA]</scope>
</reference>
<dbReference type="GO" id="GO:0003676">
    <property type="term" value="F:nucleic acid binding"/>
    <property type="evidence" value="ECO:0007669"/>
    <property type="project" value="InterPro"/>
</dbReference>
<comment type="caution">
    <text evidence="1">The sequence shown here is derived from an EMBL/GenBank/DDBJ whole genome shotgun (WGS) entry which is preliminary data.</text>
</comment>
<evidence type="ECO:0008006" key="3">
    <source>
        <dbReference type="Google" id="ProtNLM"/>
    </source>
</evidence>
<accession>A0A4Y2T302</accession>